<keyword evidence="3 5" id="KW-1133">Transmembrane helix</keyword>
<dbReference type="GO" id="GO:0012505">
    <property type="term" value="C:endomembrane system"/>
    <property type="evidence" value="ECO:0007669"/>
    <property type="project" value="UniProtKB-SubCell"/>
</dbReference>
<dbReference type="EMBL" id="FNAN01000002">
    <property type="protein sequence ID" value="SDD84738.1"/>
    <property type="molecule type" value="Genomic_DNA"/>
</dbReference>
<keyword evidence="5" id="KW-0813">Transport</keyword>
<dbReference type="InterPro" id="IPR010096">
    <property type="entry name" value="NADH-Q_OxRdtase_suN/2"/>
</dbReference>
<comment type="subcellular location">
    <subcellularLocation>
        <location evidence="5">Cell membrane</location>
        <topology evidence="5">Multi-pass membrane protein</topology>
    </subcellularLocation>
    <subcellularLocation>
        <location evidence="1">Endomembrane system</location>
        <topology evidence="1">Multi-pass membrane protein</topology>
    </subcellularLocation>
    <subcellularLocation>
        <location evidence="6">Membrane</location>
        <topology evidence="6">Multi-pass membrane protein</topology>
    </subcellularLocation>
</comment>
<feature type="transmembrane region" description="Helical" evidence="5">
    <location>
        <begin position="45"/>
        <end position="68"/>
    </location>
</feature>
<dbReference type="GO" id="GO:0008137">
    <property type="term" value="F:NADH dehydrogenase (ubiquinone) activity"/>
    <property type="evidence" value="ECO:0007669"/>
    <property type="project" value="InterPro"/>
</dbReference>
<dbReference type="Pfam" id="PF00361">
    <property type="entry name" value="Proton_antipo_M"/>
    <property type="match status" value="1"/>
</dbReference>
<evidence type="ECO:0000256" key="4">
    <source>
        <dbReference type="ARBA" id="ARBA00023136"/>
    </source>
</evidence>
<comment type="catalytic activity">
    <reaction evidence="5">
        <text>a quinone + NADH + 5 H(+)(in) = a quinol + NAD(+) + 4 H(+)(out)</text>
        <dbReference type="Rhea" id="RHEA:57888"/>
        <dbReference type="ChEBI" id="CHEBI:15378"/>
        <dbReference type="ChEBI" id="CHEBI:24646"/>
        <dbReference type="ChEBI" id="CHEBI:57540"/>
        <dbReference type="ChEBI" id="CHEBI:57945"/>
        <dbReference type="ChEBI" id="CHEBI:132124"/>
    </reaction>
</comment>
<dbReference type="GO" id="GO:0048038">
    <property type="term" value="F:quinone binding"/>
    <property type="evidence" value="ECO:0007669"/>
    <property type="project" value="UniProtKB-KW"/>
</dbReference>
<feature type="transmembrane region" description="Helical" evidence="5">
    <location>
        <begin position="20"/>
        <end position="38"/>
    </location>
</feature>
<gene>
    <name evidence="5" type="primary">nuoN</name>
    <name evidence="8" type="ORF">SAMN04487996_102333</name>
</gene>
<keyword evidence="9" id="KW-1185">Reference proteome</keyword>
<dbReference type="HAMAP" id="MF_00445">
    <property type="entry name" value="NDH1_NuoN_1"/>
    <property type="match status" value="1"/>
</dbReference>
<evidence type="ECO:0000313" key="9">
    <source>
        <dbReference type="Proteomes" id="UP000198748"/>
    </source>
</evidence>
<feature type="transmembrane region" description="Helical" evidence="5">
    <location>
        <begin position="410"/>
        <end position="430"/>
    </location>
</feature>
<evidence type="ECO:0000256" key="2">
    <source>
        <dbReference type="ARBA" id="ARBA00022692"/>
    </source>
</evidence>
<keyword evidence="5" id="KW-0520">NAD</keyword>
<dbReference type="Proteomes" id="UP000198748">
    <property type="component" value="Unassembled WGS sequence"/>
</dbReference>
<keyword evidence="5" id="KW-0874">Quinone</keyword>
<feature type="transmembrane region" description="Helical" evidence="5">
    <location>
        <begin position="168"/>
        <end position="190"/>
    </location>
</feature>
<feature type="transmembrane region" description="Helical" evidence="5">
    <location>
        <begin position="279"/>
        <end position="298"/>
    </location>
</feature>
<organism evidence="8 9">
    <name type="scientific">Dyadobacter soli</name>
    <dbReference type="NCBI Taxonomy" id="659014"/>
    <lineage>
        <taxon>Bacteria</taxon>
        <taxon>Pseudomonadati</taxon>
        <taxon>Bacteroidota</taxon>
        <taxon>Cytophagia</taxon>
        <taxon>Cytophagales</taxon>
        <taxon>Spirosomataceae</taxon>
        <taxon>Dyadobacter</taxon>
    </lineage>
</organism>
<proteinExistence type="inferred from homology"/>
<feature type="transmembrane region" description="Helical" evidence="5">
    <location>
        <begin position="210"/>
        <end position="234"/>
    </location>
</feature>
<comment type="similarity">
    <text evidence="5">Belongs to the complex I subunit 2 family.</text>
</comment>
<dbReference type="GO" id="GO:0042773">
    <property type="term" value="P:ATP synthesis coupled electron transport"/>
    <property type="evidence" value="ECO:0007669"/>
    <property type="project" value="InterPro"/>
</dbReference>
<feature type="transmembrane region" description="Helical" evidence="5">
    <location>
        <begin position="137"/>
        <end position="156"/>
    </location>
</feature>
<feature type="transmembrane region" description="Helical" evidence="5">
    <location>
        <begin position="375"/>
        <end position="398"/>
    </location>
</feature>
<keyword evidence="5" id="KW-1278">Translocase</keyword>
<feature type="transmembrane region" description="Helical" evidence="5">
    <location>
        <begin position="246"/>
        <end position="267"/>
    </location>
</feature>
<comment type="function">
    <text evidence="5">NDH-1 shuttles electrons from NADH, via FMN and iron-sulfur (Fe-S) centers, to quinones in the respiratory chain. The immediate electron acceptor for the enzyme in this species is believed to be a menaquinone. Couples the redox reaction to proton translocation (for every two electrons transferred, four hydrogen ions are translocated across the cytoplasmic membrane), and thus conserves the redox energy in a proton gradient.</text>
</comment>
<dbReference type="GO" id="GO:0005886">
    <property type="term" value="C:plasma membrane"/>
    <property type="evidence" value="ECO:0007669"/>
    <property type="project" value="UniProtKB-SubCell"/>
</dbReference>
<keyword evidence="5" id="KW-1003">Cell membrane</keyword>
<sequence>MFKVRLYNTSLMSNNDFNALMPLLVLAGASVLVMLLIVARLSHRLIQLVSLLLFVIAFISLLNIRAMLPYQVGSLFMIDSFGAFMIGLIIFSGLAVNVFSYIYFQEKEEGPKEYYVLLFLCTLGACVLAVSNHFVSLFLGLEILTIGLYALIAYLRARNHSIEAGIKYLVLAAFSSAFLLFGMALVYLQTGALSFAGMANVIGAASVPPLLLTGLGLMLVGLGFKLAVVPFHMWTADVYQGAPVPVTAFIATASKGGVVASMLRFFAAIDGFRSEQLQVVMIVIAIASMVVGNLLALRQSNIKRVLAYSSIAHLGYLLVAFIPGGDVVPQAVSFYLLTYFTATFAAFGVITILSGAESDAEELVHYRALFWKQPALASILSVAMFSLAGIPLTAGFTGKFYVLTTGIGQGFWLLASVLVLSSVVGLYYYLRVVTTMFAGTRDLLPGPPPKYPVFLGISMVALFVLTFALIWLGVYPDHAIGVVRDLQLLVTAPATSFAE</sequence>
<protein>
    <recommendedName>
        <fullName evidence="5">NADH-quinone oxidoreductase subunit N</fullName>
        <ecNumber evidence="5">7.1.1.-</ecNumber>
    </recommendedName>
    <alternativeName>
        <fullName evidence="5">NADH dehydrogenase I subunit N</fullName>
    </alternativeName>
    <alternativeName>
        <fullName evidence="5">NDH-1 subunit N</fullName>
    </alternativeName>
</protein>
<evidence type="ECO:0000259" key="7">
    <source>
        <dbReference type="Pfam" id="PF00361"/>
    </source>
</evidence>
<evidence type="ECO:0000256" key="3">
    <source>
        <dbReference type="ARBA" id="ARBA00022989"/>
    </source>
</evidence>
<dbReference type="STRING" id="659014.SAMN04487996_102333"/>
<feature type="transmembrane region" description="Helical" evidence="5">
    <location>
        <begin position="114"/>
        <end position="131"/>
    </location>
</feature>
<dbReference type="InterPro" id="IPR001750">
    <property type="entry name" value="ND/Mrp_TM"/>
</dbReference>
<name>A0A1G6Y2W5_9BACT</name>
<reference evidence="9" key="1">
    <citation type="submission" date="2016-10" db="EMBL/GenBank/DDBJ databases">
        <authorList>
            <person name="Varghese N."/>
            <person name="Submissions S."/>
        </authorList>
    </citation>
    <scope>NUCLEOTIDE SEQUENCE [LARGE SCALE GENOMIC DNA]</scope>
    <source>
        <strain evidence="9">DSM 25329</strain>
    </source>
</reference>
<evidence type="ECO:0000256" key="1">
    <source>
        <dbReference type="ARBA" id="ARBA00004127"/>
    </source>
</evidence>
<feature type="transmembrane region" description="Helical" evidence="5">
    <location>
        <begin position="451"/>
        <end position="474"/>
    </location>
</feature>
<comment type="subunit">
    <text evidence="5">NDH-1 is composed of 14 different subunits. Subunits NuoA, H, J, K, L, M, N constitute the membrane sector of the complex.</text>
</comment>
<dbReference type="PANTHER" id="PTHR22773">
    <property type="entry name" value="NADH DEHYDROGENASE"/>
    <property type="match status" value="1"/>
</dbReference>
<feature type="transmembrane region" description="Helical" evidence="5">
    <location>
        <begin position="80"/>
        <end position="102"/>
    </location>
</feature>
<dbReference type="GO" id="GO:0050136">
    <property type="term" value="F:NADH dehydrogenase (quinone) (non-electrogenic) activity"/>
    <property type="evidence" value="ECO:0007669"/>
    <property type="project" value="UniProtKB-UniRule"/>
</dbReference>
<keyword evidence="2 5" id="KW-0812">Transmembrane</keyword>
<dbReference type="EC" id="7.1.1.-" evidence="5"/>
<evidence type="ECO:0000256" key="6">
    <source>
        <dbReference type="RuleBase" id="RU000320"/>
    </source>
</evidence>
<accession>A0A1G6Y2W5</accession>
<keyword evidence="4 5" id="KW-0472">Membrane</keyword>
<feature type="domain" description="NADH:quinone oxidoreductase/Mrp antiporter transmembrane" evidence="7">
    <location>
        <begin position="131"/>
        <end position="423"/>
    </location>
</feature>
<evidence type="ECO:0000256" key="5">
    <source>
        <dbReference type="HAMAP-Rule" id="MF_00445"/>
    </source>
</evidence>
<feature type="transmembrane region" description="Helical" evidence="5">
    <location>
        <begin position="305"/>
        <end position="322"/>
    </location>
</feature>
<dbReference type="AlphaFoldDB" id="A0A1G6Y2W5"/>
<dbReference type="NCBIfam" id="TIGR01770">
    <property type="entry name" value="NDH_I_N"/>
    <property type="match status" value="1"/>
</dbReference>
<feature type="transmembrane region" description="Helical" evidence="5">
    <location>
        <begin position="334"/>
        <end position="354"/>
    </location>
</feature>
<evidence type="ECO:0000313" key="8">
    <source>
        <dbReference type="EMBL" id="SDD84738.1"/>
    </source>
</evidence>